<feature type="region of interest" description="Disordered" evidence="5">
    <location>
        <begin position="578"/>
        <end position="597"/>
    </location>
</feature>
<dbReference type="SUPFAM" id="SSF52091">
    <property type="entry name" value="SpoIIaa-like"/>
    <property type="match status" value="1"/>
</dbReference>
<dbReference type="InterPro" id="IPR036513">
    <property type="entry name" value="STAS_dom_sf"/>
</dbReference>
<keyword evidence="3 6" id="KW-1133">Transmembrane helix</keyword>
<evidence type="ECO:0000313" key="8">
    <source>
        <dbReference type="EMBL" id="VFU13691.1"/>
    </source>
</evidence>
<protein>
    <submittedName>
        <fullName evidence="8">Putative sulfate transporter</fullName>
    </submittedName>
</protein>
<accession>A0A485LY19</accession>
<feature type="transmembrane region" description="Helical" evidence="6">
    <location>
        <begin position="275"/>
        <end position="294"/>
    </location>
</feature>
<evidence type="ECO:0000256" key="5">
    <source>
        <dbReference type="SAM" id="MobiDB-lite"/>
    </source>
</evidence>
<feature type="transmembrane region" description="Helical" evidence="6">
    <location>
        <begin position="200"/>
        <end position="218"/>
    </location>
</feature>
<feature type="compositionally biased region" description="Basic and acidic residues" evidence="5">
    <location>
        <begin position="582"/>
        <end position="597"/>
    </location>
</feature>
<evidence type="ECO:0000259" key="7">
    <source>
        <dbReference type="PROSITE" id="PS50801"/>
    </source>
</evidence>
<keyword evidence="2 6" id="KW-0812">Transmembrane</keyword>
<evidence type="ECO:0000256" key="2">
    <source>
        <dbReference type="ARBA" id="ARBA00022692"/>
    </source>
</evidence>
<sequence length="597" mass="63109">MTAMKKSTRKSRLSDLVPELYIPGLHDLHEAVDNYIHRKPPSRAAIRREGFAGLSVAIGSIPVAMAGGILAGVNPIYGLYANITGPIVGGIFSSTQLMIINNTSAEALVAGQSLMGVPSGEREGALFLMVILAGIFAVLFGLLRLGRMTRFVSYSVITGFLSGIAVLLILSQLSTVTGYEPGGSNRIAQVIDLLRNTDKVSIASLATASAALLLAYLLTHTRLRIAASLLAIAIPSAVLAFARPGIVEIVSDLGRIPRGIPMPALPSLTNLSLDVFTGALSVALVIIVQGAGVSQSVPNPDGFRRSISHDFTAQGAANIVTGFFQGIPVGGSLSSTTLNVVSGAAGRLSSVFAGLWTAVILIAFPGLIAYVAMPALGGLLILIGFKSIKPSNVVSVWHAGWHSRTSAAITFGATLILPIQLAMGIGVVISGLLYVTRSSTDVGLVELVERPDGRIEERDPPRYLPANTVTVLNVYGHIFYAGARVLESLLPMPQAGHERPVVILRLRGRSRLGATMEDVLSHYSDELRKVNGRLYLTGLSETARRDVEGMGRLRLKSYRATSILGESTRKALTDAQAWLATKTDEPPSDKGKPTSKS</sequence>
<evidence type="ECO:0000256" key="3">
    <source>
        <dbReference type="ARBA" id="ARBA00022989"/>
    </source>
</evidence>
<feature type="transmembrane region" description="Helical" evidence="6">
    <location>
        <begin position="51"/>
        <end position="73"/>
    </location>
</feature>
<keyword evidence="4 6" id="KW-0472">Membrane</keyword>
<proteinExistence type="predicted"/>
<feature type="transmembrane region" description="Helical" evidence="6">
    <location>
        <begin position="225"/>
        <end position="242"/>
    </location>
</feature>
<dbReference type="Gene3D" id="3.30.750.24">
    <property type="entry name" value="STAS domain"/>
    <property type="match status" value="1"/>
</dbReference>
<feature type="domain" description="STAS" evidence="7">
    <location>
        <begin position="469"/>
        <end position="575"/>
    </location>
</feature>
<dbReference type="GO" id="GO:0016020">
    <property type="term" value="C:membrane"/>
    <property type="evidence" value="ECO:0007669"/>
    <property type="project" value="UniProtKB-SubCell"/>
</dbReference>
<feature type="transmembrane region" description="Helical" evidence="6">
    <location>
        <begin position="353"/>
        <end position="385"/>
    </location>
</feature>
<comment type="subcellular location">
    <subcellularLocation>
        <location evidence="1">Membrane</location>
        <topology evidence="1">Multi-pass membrane protein</topology>
    </subcellularLocation>
</comment>
<evidence type="ECO:0000256" key="1">
    <source>
        <dbReference type="ARBA" id="ARBA00004141"/>
    </source>
</evidence>
<evidence type="ECO:0000256" key="4">
    <source>
        <dbReference type="ARBA" id="ARBA00023136"/>
    </source>
</evidence>
<dbReference type="InterPro" id="IPR002645">
    <property type="entry name" value="STAS_dom"/>
</dbReference>
<feature type="transmembrane region" description="Helical" evidence="6">
    <location>
        <begin position="406"/>
        <end position="435"/>
    </location>
</feature>
<dbReference type="InterPro" id="IPR011547">
    <property type="entry name" value="SLC26A/SulP_dom"/>
</dbReference>
<feature type="transmembrane region" description="Helical" evidence="6">
    <location>
        <begin position="151"/>
        <end position="170"/>
    </location>
</feature>
<dbReference type="PROSITE" id="PS50801">
    <property type="entry name" value="STAS"/>
    <property type="match status" value="1"/>
</dbReference>
<reference evidence="8" key="1">
    <citation type="submission" date="2019-03" db="EMBL/GenBank/DDBJ databases">
        <authorList>
            <person name="Hao L."/>
        </authorList>
    </citation>
    <scope>NUCLEOTIDE SEQUENCE</scope>
</reference>
<dbReference type="PANTHER" id="PTHR11814">
    <property type="entry name" value="SULFATE TRANSPORTER"/>
    <property type="match status" value="1"/>
</dbReference>
<dbReference type="EMBL" id="CAADRM010000082">
    <property type="protein sequence ID" value="VFU13691.1"/>
    <property type="molecule type" value="Genomic_DNA"/>
</dbReference>
<dbReference type="GO" id="GO:0055085">
    <property type="term" value="P:transmembrane transport"/>
    <property type="evidence" value="ECO:0007669"/>
    <property type="project" value="InterPro"/>
</dbReference>
<feature type="transmembrane region" description="Helical" evidence="6">
    <location>
        <begin position="315"/>
        <end position="333"/>
    </location>
</feature>
<evidence type="ECO:0000256" key="6">
    <source>
        <dbReference type="SAM" id="Phobius"/>
    </source>
</evidence>
<dbReference type="Pfam" id="PF00916">
    <property type="entry name" value="Sulfate_transp"/>
    <property type="match status" value="1"/>
</dbReference>
<dbReference type="InterPro" id="IPR001902">
    <property type="entry name" value="SLC26A/SulP_fam"/>
</dbReference>
<feature type="transmembrane region" description="Helical" evidence="6">
    <location>
        <begin position="124"/>
        <end position="144"/>
    </location>
</feature>
<organism evidence="8">
    <name type="scientific">anaerobic digester metagenome</name>
    <dbReference type="NCBI Taxonomy" id="1263854"/>
    <lineage>
        <taxon>unclassified sequences</taxon>
        <taxon>metagenomes</taxon>
        <taxon>ecological metagenomes</taxon>
    </lineage>
</organism>
<dbReference type="AlphaFoldDB" id="A0A485LY19"/>
<gene>
    <name evidence="8" type="ORF">SCFA_200008</name>
</gene>
<name>A0A485LY19_9ZZZZ</name>